<dbReference type="EMBL" id="MLQM01000035">
    <property type="protein sequence ID" value="OHV04609.1"/>
    <property type="molecule type" value="Genomic_DNA"/>
</dbReference>
<gene>
    <name evidence="5" type="ORF">BKN37_09230</name>
    <name evidence="6" type="ORF">C1Y40_03532</name>
</gene>
<dbReference type="EMBL" id="PPEA01000516">
    <property type="protein sequence ID" value="PQM46302.1"/>
    <property type="molecule type" value="Genomic_DNA"/>
</dbReference>
<feature type="chain" id="PRO_5038219823" evidence="3">
    <location>
        <begin position="25"/>
        <end position="168"/>
    </location>
</feature>
<name>A0A1S1NL45_9MYCO</name>
<proteinExistence type="inferred from homology"/>
<feature type="signal peptide" evidence="3">
    <location>
        <begin position="1"/>
        <end position="24"/>
    </location>
</feature>
<keyword evidence="1 3" id="KW-0732">Signal</keyword>
<dbReference type="AlphaFoldDB" id="A0A1S1NL45"/>
<reference evidence="6 8" key="2">
    <citation type="journal article" date="2017" name="Int. J. Syst. Evol. Microbiol.">
        <title>Mycobacterium talmoniae sp. nov., a slowly growing mycobacterium isolated from human respiratory samples.</title>
        <authorList>
            <person name="Davidson R.M."/>
            <person name="DeGroote M.A."/>
            <person name="Marola J.L."/>
            <person name="Buss S."/>
            <person name="Jones V."/>
            <person name="McNeil M.R."/>
            <person name="Freifeld A.G."/>
            <person name="Elaine Epperson L."/>
            <person name="Hasan N.A."/>
            <person name="Jackson M."/>
            <person name="Iwen P.C."/>
            <person name="Salfinger M."/>
            <person name="Strong M."/>
        </authorList>
    </citation>
    <scope>NUCLEOTIDE SEQUENCE [LARGE SCALE GENOMIC DNA]</scope>
    <source>
        <strain evidence="6 8">ATCC BAA-2683</strain>
    </source>
</reference>
<sequence>MKPLAVTVAAAAAFGGAFTGVAMGAPAPAHAHPAVFTIPLPRDPAPNSSPAQELPTAEQITRILTELTDPGVADQAKGGLVQGGINSAERRAFSQRRLDKAADHGELPLAFSVGKPWSVGPNTAAAETTISGPKLPVAVTPVLTFVKQGEWMLSNDGAAKLIQAVAGD</sequence>
<comment type="similarity">
    <text evidence="2">Belongs to the MTB12 family.</text>
</comment>
<evidence type="ECO:0000256" key="2">
    <source>
        <dbReference type="ARBA" id="ARBA00093774"/>
    </source>
</evidence>
<keyword evidence="7" id="KW-1185">Reference proteome</keyword>
<evidence type="ECO:0000313" key="7">
    <source>
        <dbReference type="Proteomes" id="UP000179734"/>
    </source>
</evidence>
<dbReference type="RefSeq" id="WP_071024707.1">
    <property type="nucleotide sequence ID" value="NZ_MLQM01000035.1"/>
</dbReference>
<dbReference type="InterPro" id="IPR058644">
    <property type="entry name" value="Mtb12-like_C"/>
</dbReference>
<accession>A0A1S1NL45</accession>
<evidence type="ECO:0000259" key="4">
    <source>
        <dbReference type="Pfam" id="PF26580"/>
    </source>
</evidence>
<dbReference type="Proteomes" id="UP000179734">
    <property type="component" value="Unassembled WGS sequence"/>
</dbReference>
<evidence type="ECO:0000313" key="5">
    <source>
        <dbReference type="EMBL" id="OHV04609.1"/>
    </source>
</evidence>
<evidence type="ECO:0000256" key="1">
    <source>
        <dbReference type="ARBA" id="ARBA00022729"/>
    </source>
</evidence>
<feature type="domain" description="Low molecular weight antigen MTB12-like C-terminal" evidence="4">
    <location>
        <begin position="54"/>
        <end position="165"/>
    </location>
</feature>
<evidence type="ECO:0000256" key="3">
    <source>
        <dbReference type="SAM" id="SignalP"/>
    </source>
</evidence>
<reference evidence="6" key="3">
    <citation type="submission" date="2018-01" db="EMBL/GenBank/DDBJ databases">
        <authorList>
            <person name="Gaut B.S."/>
            <person name="Morton B.R."/>
            <person name="Clegg M.T."/>
            <person name="Duvall M.R."/>
        </authorList>
    </citation>
    <scope>NUCLEOTIDE SEQUENCE</scope>
    <source>
        <strain evidence="6">ATCC BAA-2683</strain>
    </source>
</reference>
<evidence type="ECO:0000313" key="6">
    <source>
        <dbReference type="EMBL" id="PQM46302.1"/>
    </source>
</evidence>
<protein>
    <submittedName>
        <fullName evidence="6">Low molecular weight antigen MTB12</fullName>
    </submittedName>
</protein>
<dbReference type="Proteomes" id="UP000238296">
    <property type="component" value="Unassembled WGS sequence"/>
</dbReference>
<evidence type="ECO:0000313" key="8">
    <source>
        <dbReference type="Proteomes" id="UP000238296"/>
    </source>
</evidence>
<dbReference type="Pfam" id="PF26580">
    <property type="entry name" value="Mtb12_C"/>
    <property type="match status" value="1"/>
</dbReference>
<comment type="caution">
    <text evidence="5">The sequence shown here is derived from an EMBL/GenBank/DDBJ whole genome shotgun (WGS) entry which is preliminary data.</text>
</comment>
<reference evidence="5 7" key="1">
    <citation type="submission" date="2016-10" db="EMBL/GenBank/DDBJ databases">
        <title>Genome sequence of Mycobacterium talmonii.</title>
        <authorList>
            <person name="Greninger A.L."/>
            <person name="Elliott B."/>
            <person name="Vasireddy S."/>
            <person name="Vasireddy R."/>
        </authorList>
    </citation>
    <scope>NUCLEOTIDE SEQUENCE [LARGE SCALE GENOMIC DNA]</scope>
    <source>
        <strain evidence="5">MO-5499</strain>
        <strain evidence="7">NE-TNMC-100812</strain>
    </source>
</reference>
<organism evidence="5 7">
    <name type="scientific">Mycobacterium talmoniae</name>
    <dbReference type="NCBI Taxonomy" id="1858794"/>
    <lineage>
        <taxon>Bacteria</taxon>
        <taxon>Bacillati</taxon>
        <taxon>Actinomycetota</taxon>
        <taxon>Actinomycetes</taxon>
        <taxon>Mycobacteriales</taxon>
        <taxon>Mycobacteriaceae</taxon>
        <taxon>Mycobacterium</taxon>
    </lineage>
</organism>